<sequence length="173" mass="19193">MGLTMDNCTILSTAVSYAGLQLPPITSRAWNTSPLIFTLRLAVVTRWSLLVLPERTIHATTQCRRKALDISSQTVRFVVTGNASEAPTMTLTICFMRCPEIFLHIDHSSWPLSLAIVGGSCSPLHQIPTHLRIVTISFLEHHRWRIELTSQRVPDLRRSPCVLPLVAVSSGPA</sequence>
<name>A0A1C7M2F6_GRIFR</name>
<protein>
    <submittedName>
        <fullName evidence="1">Uncharacterized protein</fullName>
    </submittedName>
</protein>
<comment type="caution">
    <text evidence="1">The sequence shown here is derived from an EMBL/GenBank/DDBJ whole genome shotgun (WGS) entry which is preliminary data.</text>
</comment>
<dbReference type="AlphaFoldDB" id="A0A1C7M2F6"/>
<accession>A0A1C7M2F6</accession>
<evidence type="ECO:0000313" key="2">
    <source>
        <dbReference type="Proteomes" id="UP000092993"/>
    </source>
</evidence>
<proteinExistence type="predicted"/>
<organism evidence="1 2">
    <name type="scientific">Grifola frondosa</name>
    <name type="common">Maitake</name>
    <name type="synonym">Polyporus frondosus</name>
    <dbReference type="NCBI Taxonomy" id="5627"/>
    <lineage>
        <taxon>Eukaryota</taxon>
        <taxon>Fungi</taxon>
        <taxon>Dikarya</taxon>
        <taxon>Basidiomycota</taxon>
        <taxon>Agaricomycotina</taxon>
        <taxon>Agaricomycetes</taxon>
        <taxon>Polyporales</taxon>
        <taxon>Grifolaceae</taxon>
        <taxon>Grifola</taxon>
    </lineage>
</organism>
<keyword evidence="2" id="KW-1185">Reference proteome</keyword>
<reference evidence="1 2" key="1">
    <citation type="submission" date="2016-03" db="EMBL/GenBank/DDBJ databases">
        <title>Whole genome sequencing of Grifola frondosa 9006-11.</title>
        <authorList>
            <person name="Min B."/>
            <person name="Park H."/>
            <person name="Kim J.-G."/>
            <person name="Cho H."/>
            <person name="Oh Y.-L."/>
            <person name="Kong W.-S."/>
            <person name="Choi I.-G."/>
        </authorList>
    </citation>
    <scope>NUCLEOTIDE SEQUENCE [LARGE SCALE GENOMIC DNA]</scope>
    <source>
        <strain evidence="1 2">9006-11</strain>
    </source>
</reference>
<dbReference type="Proteomes" id="UP000092993">
    <property type="component" value="Unassembled WGS sequence"/>
</dbReference>
<dbReference type="EMBL" id="LUGG01000013">
    <property type="protein sequence ID" value="OBZ70576.1"/>
    <property type="molecule type" value="Genomic_DNA"/>
</dbReference>
<gene>
    <name evidence="1" type="ORF">A0H81_09273</name>
</gene>
<evidence type="ECO:0000313" key="1">
    <source>
        <dbReference type="EMBL" id="OBZ70576.1"/>
    </source>
</evidence>